<accession>A0A6M0RH03</accession>
<proteinExistence type="predicted"/>
<protein>
    <submittedName>
        <fullName evidence="1">Uncharacterized protein</fullName>
    </submittedName>
</protein>
<evidence type="ECO:0000313" key="1">
    <source>
        <dbReference type="EMBL" id="NEZ55534.1"/>
    </source>
</evidence>
<organism evidence="1 2">
    <name type="scientific">Adonisia turfae CCMR0081</name>
    <dbReference type="NCBI Taxonomy" id="2292702"/>
    <lineage>
        <taxon>Bacteria</taxon>
        <taxon>Bacillati</taxon>
        <taxon>Cyanobacteriota</taxon>
        <taxon>Adonisia</taxon>
        <taxon>Adonisia turfae</taxon>
    </lineage>
</organism>
<reference evidence="1 2" key="1">
    <citation type="journal article" date="2020" name="Microb. Ecol.">
        <title>Ecogenomics of the Marine Benthic Filamentous Cyanobacterium Adonisia.</title>
        <authorList>
            <person name="Walter J.M."/>
            <person name="Coutinho F.H."/>
            <person name="Leomil L."/>
            <person name="Hargreaves P.I."/>
            <person name="Campeao M.E."/>
            <person name="Vieira V.V."/>
            <person name="Silva B.S."/>
            <person name="Fistarol G.O."/>
            <person name="Salomon P.S."/>
            <person name="Sawabe T."/>
            <person name="Mino S."/>
            <person name="Hosokawa M."/>
            <person name="Miyashita H."/>
            <person name="Maruyama F."/>
            <person name="van Verk M.C."/>
            <person name="Dutilh B.E."/>
            <person name="Thompson C.C."/>
            <person name="Thompson F.L."/>
        </authorList>
    </citation>
    <scope>NUCLEOTIDE SEQUENCE [LARGE SCALE GENOMIC DNA]</scope>
    <source>
        <strain evidence="1 2">CCMR0081</strain>
    </source>
</reference>
<gene>
    <name evidence="1" type="ORF">DXZ20_07575</name>
</gene>
<dbReference type="EMBL" id="QXHD01000004">
    <property type="protein sequence ID" value="NEZ55534.1"/>
    <property type="molecule type" value="Genomic_DNA"/>
</dbReference>
<dbReference type="AlphaFoldDB" id="A0A6M0RH03"/>
<keyword evidence="2" id="KW-1185">Reference proteome</keyword>
<sequence length="63" mass="7254">MLSKNLKPTDNQDAWLQKPLKTLNRRTLQVSHPHWSDSELNQAILMLDLKQDNPYGDLGVILT</sequence>
<evidence type="ECO:0000313" key="2">
    <source>
        <dbReference type="Proteomes" id="UP000481033"/>
    </source>
</evidence>
<comment type="caution">
    <text evidence="1">The sequence shown here is derived from an EMBL/GenBank/DDBJ whole genome shotgun (WGS) entry which is preliminary data.</text>
</comment>
<name>A0A6M0RH03_9CYAN</name>
<dbReference type="Proteomes" id="UP000481033">
    <property type="component" value="Unassembled WGS sequence"/>
</dbReference>
<dbReference type="RefSeq" id="WP_163660993.1">
    <property type="nucleotide sequence ID" value="NZ_QXHD01000004.1"/>
</dbReference>